<dbReference type="EMBL" id="BARS01019821">
    <property type="protein sequence ID" value="GAF95142.1"/>
    <property type="molecule type" value="Genomic_DNA"/>
</dbReference>
<accession>X0U421</accession>
<feature type="non-terminal residue" evidence="1">
    <location>
        <position position="43"/>
    </location>
</feature>
<protein>
    <submittedName>
        <fullName evidence="1">Uncharacterized protein</fullName>
    </submittedName>
</protein>
<proteinExistence type="predicted"/>
<reference evidence="1" key="1">
    <citation type="journal article" date="2014" name="Front. Microbiol.">
        <title>High frequency of phylogenetically diverse reductive dehalogenase-homologous genes in deep subseafloor sedimentary metagenomes.</title>
        <authorList>
            <person name="Kawai M."/>
            <person name="Futagami T."/>
            <person name="Toyoda A."/>
            <person name="Takaki Y."/>
            <person name="Nishi S."/>
            <person name="Hori S."/>
            <person name="Arai W."/>
            <person name="Tsubouchi T."/>
            <person name="Morono Y."/>
            <person name="Uchiyama I."/>
            <person name="Ito T."/>
            <person name="Fujiyama A."/>
            <person name="Inagaki F."/>
            <person name="Takami H."/>
        </authorList>
    </citation>
    <scope>NUCLEOTIDE SEQUENCE</scope>
    <source>
        <strain evidence="1">Expedition CK06-06</strain>
    </source>
</reference>
<gene>
    <name evidence="1" type="ORF">S01H1_32055</name>
</gene>
<dbReference type="AlphaFoldDB" id="X0U421"/>
<comment type="caution">
    <text evidence="1">The sequence shown here is derived from an EMBL/GenBank/DDBJ whole genome shotgun (WGS) entry which is preliminary data.</text>
</comment>
<name>X0U421_9ZZZZ</name>
<evidence type="ECO:0000313" key="1">
    <source>
        <dbReference type="EMBL" id="GAF95142.1"/>
    </source>
</evidence>
<sequence length="43" mass="5173">MSEEKNKQFTINVKDLSFKNEQYVIDLIRFLSESLPQINLNRE</sequence>
<organism evidence="1">
    <name type="scientific">marine sediment metagenome</name>
    <dbReference type="NCBI Taxonomy" id="412755"/>
    <lineage>
        <taxon>unclassified sequences</taxon>
        <taxon>metagenomes</taxon>
        <taxon>ecological metagenomes</taxon>
    </lineage>
</organism>